<feature type="transmembrane region" description="Helical" evidence="1">
    <location>
        <begin position="113"/>
        <end position="145"/>
    </location>
</feature>
<feature type="transmembrane region" description="Helical" evidence="1">
    <location>
        <begin position="343"/>
        <end position="361"/>
    </location>
</feature>
<evidence type="ECO:0000259" key="2">
    <source>
        <dbReference type="Pfam" id="PF20047"/>
    </source>
</evidence>
<organism evidence="3 4">
    <name type="scientific">Candidatus Caccovicinus merdipullorum</name>
    <dbReference type="NCBI Taxonomy" id="2840724"/>
    <lineage>
        <taxon>Bacteria</taxon>
        <taxon>Bacillati</taxon>
        <taxon>Bacillota</taxon>
        <taxon>Clostridia</taxon>
        <taxon>Eubacteriales</taxon>
        <taxon>Candidatus Caccovicinus</taxon>
    </lineage>
</organism>
<comment type="caution">
    <text evidence="3">The sequence shown here is derived from an EMBL/GenBank/DDBJ whole genome shotgun (WGS) entry which is preliminary data.</text>
</comment>
<feature type="transmembrane region" description="Helical" evidence="1">
    <location>
        <begin position="184"/>
        <end position="203"/>
    </location>
</feature>
<feature type="transmembrane region" description="Helical" evidence="1">
    <location>
        <begin position="73"/>
        <end position="93"/>
    </location>
</feature>
<feature type="transmembrane region" description="Helical" evidence="1">
    <location>
        <begin position="278"/>
        <end position="302"/>
    </location>
</feature>
<keyword evidence="1" id="KW-1133">Transmembrane helix</keyword>
<feature type="domain" description="DUF6449" evidence="2">
    <location>
        <begin position="447"/>
        <end position="601"/>
    </location>
</feature>
<dbReference type="Pfam" id="PF20047">
    <property type="entry name" value="DUF6449"/>
    <property type="match status" value="1"/>
</dbReference>
<reference evidence="3" key="2">
    <citation type="journal article" date="2021" name="PeerJ">
        <title>Extensive microbial diversity within the chicken gut microbiome revealed by metagenomics and culture.</title>
        <authorList>
            <person name="Gilroy R."/>
            <person name="Ravi A."/>
            <person name="Getino M."/>
            <person name="Pursley I."/>
            <person name="Horton D.L."/>
            <person name="Alikhan N.F."/>
            <person name="Baker D."/>
            <person name="Gharbi K."/>
            <person name="Hall N."/>
            <person name="Watson M."/>
            <person name="Adriaenssens E.M."/>
            <person name="Foster-Nyarko E."/>
            <person name="Jarju S."/>
            <person name="Secka A."/>
            <person name="Antonio M."/>
            <person name="Oren A."/>
            <person name="Chaudhuri R.R."/>
            <person name="La Ragione R."/>
            <person name="Hildebrand F."/>
            <person name="Pallen M.J."/>
        </authorList>
    </citation>
    <scope>NUCLEOTIDE SEQUENCE</scope>
    <source>
        <strain evidence="3">CHK123-3438</strain>
    </source>
</reference>
<dbReference type="AlphaFoldDB" id="A0A9D1KGP0"/>
<proteinExistence type="predicted"/>
<evidence type="ECO:0000256" key="1">
    <source>
        <dbReference type="SAM" id="Phobius"/>
    </source>
</evidence>
<dbReference type="InterPro" id="IPR045611">
    <property type="entry name" value="DUF6449"/>
</dbReference>
<evidence type="ECO:0000313" key="4">
    <source>
        <dbReference type="Proteomes" id="UP000886860"/>
    </source>
</evidence>
<gene>
    <name evidence="3" type="ORF">IAB60_06705</name>
</gene>
<name>A0A9D1KGP0_9FIRM</name>
<feature type="transmembrane region" description="Helical" evidence="1">
    <location>
        <begin position="20"/>
        <end position="41"/>
    </location>
</feature>
<dbReference type="EMBL" id="DVKS01000114">
    <property type="protein sequence ID" value="HIT41772.1"/>
    <property type="molecule type" value="Genomic_DNA"/>
</dbReference>
<protein>
    <recommendedName>
        <fullName evidence="2">DUF6449 domain-containing protein</fullName>
    </recommendedName>
</protein>
<feature type="transmembrane region" description="Helical" evidence="1">
    <location>
        <begin position="157"/>
        <end position="177"/>
    </location>
</feature>
<dbReference type="Proteomes" id="UP000886860">
    <property type="component" value="Unassembled WGS sequence"/>
</dbReference>
<reference evidence="3" key="1">
    <citation type="submission" date="2020-10" db="EMBL/GenBank/DDBJ databases">
        <authorList>
            <person name="Gilroy R."/>
        </authorList>
    </citation>
    <scope>NUCLEOTIDE SEQUENCE</scope>
    <source>
        <strain evidence="3">CHK123-3438</strain>
    </source>
</reference>
<evidence type="ECO:0000313" key="3">
    <source>
        <dbReference type="EMBL" id="HIT41772.1"/>
    </source>
</evidence>
<accession>A0A9D1KGP0</accession>
<keyword evidence="1" id="KW-0472">Membrane</keyword>
<keyword evidence="1" id="KW-0812">Transmembrane</keyword>
<sequence>MTSRHLYFKLLLEDLKRKTWAAALEGLALFFALPVALAMTLSNITNELYGDMTLVRGQAQARTMLEFGNDYPVIMLILGIAAVVMGISAFSYLQNRRQVDFYHSLPVKRELQFAVHVTGGILITAAVYLAAQVIAIAVAAAGGVLSREVLQAAVKGYLFHMLYYALFYMVTILAVMFTGTRIASVLGTAVFFGYFPAVGGLIYSLCQTYLHTYCSEVPSIWTVVLPRISPADAAIQALSEGMTAARGAGALAAIVLTGLLSLVLYWKRPSETAGKTMAFSGAAHIIKILLVIPFSLAGALFFSAMNSHLGWCVFGAVAGAVISHCVIEVIYHADFKKLFCHEKTMAACMAVSLGLILGFRFDVFRYDSYLPDPGRIISASIDFNKDSWVSWDGGKLYEDGVPRVVQAGAVSDVDALLKIAAEGIRQTEEREAGTWDYQDSSYVTVGYTLKGGKRVFRVYRMSLEPVLAEADRIYGEDGYKKALYPGISLSEEEAAANMVYMDYLQNVKKPEGTQEELAAVYRAYQEEMAAMTLSRQKTEAPIGQLLLISNENADILLEREEWETQSSGSRQPDYTRFWYEGFFYPIYPSFTKTIEALEGCGIQAGDWMDPAKIESVQVEYSQEIETEVHVSENGDVYYTQSSYAEPRTITYTDPDQIRKLMECFAPYSGQNQMLMLENSYSVTVTMKRQSGELQQAVNGGFPQGRVPEFVISDFASSEGSGQTK</sequence>
<feature type="transmembrane region" description="Helical" evidence="1">
    <location>
        <begin position="248"/>
        <end position="266"/>
    </location>
</feature>
<feature type="transmembrane region" description="Helical" evidence="1">
    <location>
        <begin position="308"/>
        <end position="331"/>
    </location>
</feature>